<dbReference type="InterPro" id="IPR036116">
    <property type="entry name" value="FN3_sf"/>
</dbReference>
<evidence type="ECO:0000259" key="4">
    <source>
        <dbReference type="PROSITE" id="PS51272"/>
    </source>
</evidence>
<dbReference type="Gene3D" id="2.60.40.10">
    <property type="entry name" value="Immunoglobulins"/>
    <property type="match status" value="1"/>
</dbReference>
<dbReference type="SMART" id="SM00060">
    <property type="entry name" value="FN3"/>
    <property type="match status" value="1"/>
</dbReference>
<proteinExistence type="predicted"/>
<comment type="caution">
    <text evidence="5">The sequence shown here is derived from an EMBL/GenBank/DDBJ whole genome shotgun (WGS) entry which is preliminary data.</text>
</comment>
<dbReference type="InterPro" id="IPR051465">
    <property type="entry name" value="Cell_Envelope_Struct_Comp"/>
</dbReference>
<evidence type="ECO:0000313" key="5">
    <source>
        <dbReference type="EMBL" id="MBP1895607.1"/>
    </source>
</evidence>
<feature type="region of interest" description="Disordered" evidence="1">
    <location>
        <begin position="1224"/>
        <end position="1274"/>
    </location>
</feature>
<evidence type="ECO:0000256" key="1">
    <source>
        <dbReference type="SAM" id="MobiDB-lite"/>
    </source>
</evidence>
<dbReference type="Gene3D" id="1.20.1270.90">
    <property type="entry name" value="AF1782-like"/>
    <property type="match status" value="2"/>
</dbReference>
<dbReference type="Pfam" id="PF13229">
    <property type="entry name" value="Beta_helix"/>
    <property type="match status" value="1"/>
</dbReference>
<evidence type="ECO:0000313" key="6">
    <source>
        <dbReference type="Proteomes" id="UP000706926"/>
    </source>
</evidence>
<dbReference type="SUPFAM" id="SSF49373">
    <property type="entry name" value="Invasin/intimin cell-adhesion fragments"/>
    <property type="match status" value="1"/>
</dbReference>
<dbReference type="InterPro" id="IPR011050">
    <property type="entry name" value="Pectin_lyase_fold/virulence"/>
</dbReference>
<dbReference type="CDD" id="cd00063">
    <property type="entry name" value="FN3"/>
    <property type="match status" value="1"/>
</dbReference>
<reference evidence="5 6" key="1">
    <citation type="submission" date="2021-03" db="EMBL/GenBank/DDBJ databases">
        <title>Genomic Encyclopedia of Type Strains, Phase IV (KMG-IV): sequencing the most valuable type-strain genomes for metagenomic binning, comparative biology and taxonomic classification.</title>
        <authorList>
            <person name="Goeker M."/>
        </authorList>
    </citation>
    <scope>NUCLEOTIDE SEQUENCE [LARGE SCALE GENOMIC DNA]</scope>
    <source>
        <strain evidence="5 6">DSM 15596</strain>
    </source>
</reference>
<dbReference type="GeneID" id="95406612"/>
<feature type="compositionally biased region" description="Acidic residues" evidence="1">
    <location>
        <begin position="1252"/>
        <end position="1265"/>
    </location>
</feature>
<dbReference type="Gene3D" id="2.60.40.1080">
    <property type="match status" value="1"/>
</dbReference>
<dbReference type="PANTHER" id="PTHR43308">
    <property type="entry name" value="OUTER MEMBRANE PROTEIN ALPHA-RELATED"/>
    <property type="match status" value="1"/>
</dbReference>
<dbReference type="InterPro" id="IPR012334">
    <property type="entry name" value="Pectin_lyas_fold"/>
</dbReference>
<sequence length="1451" mass="156519">MKLGKIKPIRRLFAVCLSMLLGFSLATTGLTGGQANAAANYNDEAVHALTDAAVPQAAVGTTYYVSVDGNDANDGRSEDHAWASLEKVNSMKFAPGDRVLFKAGDVWNGSLKLRGISGTEDAPIVFSSYGDIEQLGRPVINGNGTTTTEISKIILNYKGVADKTMSATIDVVDGSYLEFSNFELTNYNPNVVSQRAGINIRTASTTVTEWEANPHKGIVIKNNYIHDVDGNPKGWKIGSGGILILGNISDVLVEGNIVKRVDIEGIRNAGLYKEGDVKANFPRVFENIIFRNNYVEEVQGDGFVMSNVGTNGRMEYNTVVKHSAKNVGNVNYAGLWVIGVKDMVMQFNEVYGGIYGYNDGQAFDVDMFCEGTLYQYNYSHSNRGGFILFMDGSTNSVARYNISVNDGDGRYLLHYLPTREAYAPLIHNNTFFTDANISTKIFNASGKYAKLYNNIFYTKADTPMGASTFSGGEIKHNVFYPGTNIKDTDFPGAAVEDNIFESPKLARPGEEPKDIIDAGAGFFDVEQLNGYKLLPGSPAINAGTDIRNLTPSVWAPADKDFFNNPITDGSIDIGAHEYSNDEPDHQVPEVLPVSMSLNHEKLDLYAQQAGKTLTAQFEPKDTWFKGVKWSSSDSQVAAVSPNGFITPVRPGEAIIRAESTVHPAIYAEAHVTVHAASSIESYQVAADSLELSESNPSVQLRMDGITEDGVVMEHAPYYRVRYEADPKSFNIDPDTGILTAIGDLSGMDSVEVKAEVQEYQDLQYSQSFEAGWGDFIPETGTEITTGAISDKVAYQGERSALFVTGNGSNAIQKLFGTKQQGIVTIMMYDDGSKSGNTRVVAHVGNARTTLLAGMGVLYDGSSYGSQDYYSVRASSSSTAWEATQVKRSKGWHELKWDYTSGTDLKMYIDGQLVKTTSAIKDFDRIVLGFLWDSANGRIFAFDNIKYALTDEKITKSAAPLTLSVKPKADKAALEQAITVAQSVYDSAVEGDGPGQYPEGSKLRLYEAIEAAEQALSKADVTQSEIDAAVIALQEAVKAFQSSVIVDPSVPADKRELNEAITVARAVYAEAVEGSAPGEYPLGAKQKLYLAIEAAEAVMEREDVTQGEIQAAVTALIAAVAEFKASVIPGSEAPPSWTEGRLVAEKVSPSSVTLHWSGTIKADQVDKFIIYQNGAERVTVTGSVYRYEAAGLRPNTPYTFKIEAGDSNGQWSTDGPAVSVTTAKAVVDPGSGGGSGGPSAPVPGPSVPNTGGQEDDKDAEGNDEEEVVKPSPPKPLVSLTDLHGHWAESAIRKAVELGWIRGYADKTFRPNANITRAEFAVLLGRALDLDQQEAAADLEDMDRIPVWARPYVAGAVKAGIIQGYRDHTFRPSQEITRLEMAVMIARAKGVPLDSTASVPFADAELIPAWAKPYLAAAYDAKLIQGRGGGMFAPHQPATRAESVHLIVAMLSE</sequence>
<dbReference type="InterPro" id="IPR003961">
    <property type="entry name" value="FN3_dom"/>
</dbReference>
<dbReference type="Pfam" id="PF00395">
    <property type="entry name" value="SLH"/>
    <property type="match status" value="3"/>
</dbReference>
<dbReference type="InterPro" id="IPR006626">
    <property type="entry name" value="PbH1"/>
</dbReference>
<dbReference type="Gene3D" id="2.60.120.200">
    <property type="match status" value="1"/>
</dbReference>
<feature type="domain" description="SLH" evidence="4">
    <location>
        <begin position="1399"/>
        <end position="1451"/>
    </location>
</feature>
<feature type="chain" id="PRO_5045481533" evidence="2">
    <location>
        <begin position="27"/>
        <end position="1451"/>
    </location>
</feature>
<dbReference type="Pfam" id="PF00041">
    <property type="entry name" value="fn3"/>
    <property type="match status" value="1"/>
</dbReference>
<dbReference type="Proteomes" id="UP000706926">
    <property type="component" value="Unassembled WGS sequence"/>
</dbReference>
<dbReference type="RefSeq" id="WP_210095426.1">
    <property type="nucleotide sequence ID" value="NZ_CP139098.1"/>
</dbReference>
<dbReference type="PROSITE" id="PS50853">
    <property type="entry name" value="FN3"/>
    <property type="match status" value="1"/>
</dbReference>
<keyword evidence="6" id="KW-1185">Reference proteome</keyword>
<evidence type="ECO:0000259" key="3">
    <source>
        <dbReference type="PROSITE" id="PS50853"/>
    </source>
</evidence>
<dbReference type="Gene3D" id="2.160.20.10">
    <property type="entry name" value="Single-stranded right-handed beta-helix, Pectin lyase-like"/>
    <property type="match status" value="1"/>
</dbReference>
<dbReference type="InterPro" id="IPR039448">
    <property type="entry name" value="Beta_helix"/>
</dbReference>
<dbReference type="InterPro" id="IPR001119">
    <property type="entry name" value="SLH_dom"/>
</dbReference>
<dbReference type="InterPro" id="IPR008964">
    <property type="entry name" value="Invasin/intimin_cell_adhesion"/>
</dbReference>
<name>A0ABS4FHR7_9BACL</name>
<dbReference type="Pfam" id="PF26182">
    <property type="entry name" value="Ig_NUP210_5th"/>
    <property type="match status" value="1"/>
</dbReference>
<feature type="domain" description="Fibronectin type-III" evidence="3">
    <location>
        <begin position="1137"/>
        <end position="1224"/>
    </location>
</feature>
<accession>A0ABS4FHR7</accession>
<organism evidence="5 6">
    <name type="scientific">Paenibacillus lactis</name>
    <dbReference type="NCBI Taxonomy" id="228574"/>
    <lineage>
        <taxon>Bacteria</taxon>
        <taxon>Bacillati</taxon>
        <taxon>Bacillota</taxon>
        <taxon>Bacilli</taxon>
        <taxon>Bacillales</taxon>
        <taxon>Paenibacillaceae</taxon>
        <taxon>Paenibacillus</taxon>
    </lineage>
</organism>
<feature type="domain" description="SLH" evidence="4">
    <location>
        <begin position="1273"/>
        <end position="1336"/>
    </location>
</feature>
<evidence type="ECO:0000256" key="2">
    <source>
        <dbReference type="SAM" id="SignalP"/>
    </source>
</evidence>
<feature type="domain" description="SLH" evidence="4">
    <location>
        <begin position="1338"/>
        <end position="1397"/>
    </location>
</feature>
<dbReference type="SUPFAM" id="SSF49265">
    <property type="entry name" value="Fibronectin type III"/>
    <property type="match status" value="1"/>
</dbReference>
<dbReference type="SMART" id="SM00710">
    <property type="entry name" value="PbH1"/>
    <property type="match status" value="5"/>
</dbReference>
<dbReference type="PROSITE" id="PS51272">
    <property type="entry name" value="SLH"/>
    <property type="match status" value="3"/>
</dbReference>
<keyword evidence="2" id="KW-0732">Signal</keyword>
<dbReference type="SUPFAM" id="SSF51126">
    <property type="entry name" value="Pectin lyase-like"/>
    <property type="match status" value="1"/>
</dbReference>
<protein>
    <submittedName>
        <fullName evidence="5">Uncharacterized protein</fullName>
    </submittedName>
</protein>
<dbReference type="PANTHER" id="PTHR43308:SF5">
    <property type="entry name" value="S-LAYER PROTEIN _ PEPTIDOGLYCAN ENDO-BETA-N-ACETYLGLUCOSAMINIDASE"/>
    <property type="match status" value="1"/>
</dbReference>
<dbReference type="EMBL" id="JAGGKI010000015">
    <property type="protein sequence ID" value="MBP1895607.1"/>
    <property type="molecule type" value="Genomic_DNA"/>
</dbReference>
<gene>
    <name evidence="5" type="ORF">J2Z18_004717</name>
</gene>
<feature type="signal peptide" evidence="2">
    <location>
        <begin position="1"/>
        <end position="26"/>
    </location>
</feature>
<dbReference type="InterPro" id="IPR013783">
    <property type="entry name" value="Ig-like_fold"/>
</dbReference>